<dbReference type="OrthoDB" id="7625707at2"/>
<dbReference type="Proteomes" id="UP000050471">
    <property type="component" value="Unassembled WGS sequence"/>
</dbReference>
<reference evidence="1 2" key="1">
    <citation type="submission" date="2015-09" db="EMBL/GenBank/DDBJ databases">
        <title>Draft genome sequence of Aliiroseovarius crassostreae CV919-312TSm, the causative agent of Roseovarius Oyster Disease (formerly Juvenile Oyster Disease).</title>
        <authorList>
            <person name="Kessner L."/>
            <person name="Spinard E."/>
            <person name="Nelson D."/>
        </authorList>
    </citation>
    <scope>NUCLEOTIDE SEQUENCE [LARGE SCALE GENOMIC DNA]</scope>
    <source>
        <strain evidence="1 2">CV919-312</strain>
    </source>
</reference>
<dbReference type="EMBL" id="LKBA01000004">
    <property type="protein sequence ID" value="KPN64302.1"/>
    <property type="molecule type" value="Genomic_DNA"/>
</dbReference>
<name>A0A0P7IJY4_9RHOB</name>
<evidence type="ECO:0008006" key="3">
    <source>
        <dbReference type="Google" id="ProtNLM"/>
    </source>
</evidence>
<dbReference type="Pfam" id="PF09898">
    <property type="entry name" value="DUF2125"/>
    <property type="match status" value="1"/>
</dbReference>
<dbReference type="RefSeq" id="WP_055188414.1">
    <property type="nucleotide sequence ID" value="NZ_FPBS01000001.1"/>
</dbReference>
<proteinExistence type="predicted"/>
<evidence type="ECO:0000313" key="2">
    <source>
        <dbReference type="Proteomes" id="UP000050471"/>
    </source>
</evidence>
<keyword evidence="2" id="KW-1185">Reference proteome</keyword>
<dbReference type="InterPro" id="IPR018666">
    <property type="entry name" value="DUF2125"/>
</dbReference>
<evidence type="ECO:0000313" key="1">
    <source>
        <dbReference type="EMBL" id="KPN64302.1"/>
    </source>
</evidence>
<protein>
    <recommendedName>
        <fullName evidence="3">DUF2125 domain-containing protein</fullName>
    </recommendedName>
</protein>
<gene>
    <name evidence="1" type="ORF">AKJ29_16870</name>
</gene>
<dbReference type="AlphaFoldDB" id="A0A0P7IJY4"/>
<comment type="caution">
    <text evidence="1">The sequence shown here is derived from an EMBL/GenBank/DDBJ whole genome shotgun (WGS) entry which is preliminary data.</text>
</comment>
<accession>A0A0P7IJY4</accession>
<dbReference type="STRING" id="154981.AKJ29_16870"/>
<organism evidence="1 2">
    <name type="scientific">Aliiroseovarius crassostreae</name>
    <dbReference type="NCBI Taxonomy" id="154981"/>
    <lineage>
        <taxon>Bacteria</taxon>
        <taxon>Pseudomonadati</taxon>
        <taxon>Pseudomonadota</taxon>
        <taxon>Alphaproteobacteria</taxon>
        <taxon>Rhodobacterales</taxon>
        <taxon>Paracoccaceae</taxon>
        <taxon>Aliiroseovarius</taxon>
    </lineage>
</organism>
<sequence length="333" mass="36134">MRKLIVIAVVLAGLWSGYWWVGAGAAERAYQGWFAERRADGWVSDYEALRVQGFPNRFDMVAEGVHLADPDTGLAWSADLFQLLTLSYKPNHLIAVWPGTQRLSTPLQNIDITAQDFKASLVVDPAPSLPLNRSSFVIEDMTLTSSLGWTATLGSANIATRQVDGKSTEHEVHLEVKEFIPPSELVQSFDTNSLLPPSFEGVTVQGKVAFDAPWDLAALEQERPQPTEIKLDMLRAEWGEMVLQAAGTLTVNSAGQPNGKITVKARNWREMVALAKASGLIDPAFEGTVIGALQLLSSLSGDPNTLDVPLGFSGGFMSLGPLPIGRAPSFHLR</sequence>